<evidence type="ECO:0000313" key="2">
    <source>
        <dbReference type="EMBL" id="UYU65239.1"/>
    </source>
</evidence>
<evidence type="ECO:0000256" key="1">
    <source>
        <dbReference type="SAM" id="MobiDB-lite"/>
    </source>
</evidence>
<dbReference type="InterPro" id="IPR042278">
    <property type="entry name" value="Mfa-like_1_N"/>
</dbReference>
<sequence>MKKVLLAIAAVATITSCSQNEEFENPAQNAEINFSTIVSKSTRAVIIENKDFKKFTAYGYSHGETNFTGVVTSTIMSSAEYTKGEDGGWTTSGRYYWPTSGKVTFFGYGGVATATYAKEDGKFPTLKYTVLTDVNKQEDLLVAQQANKSKENNNPSVNLNFKHALAQVYFKLKGNDADLTYTVSKIELNKVRTEGTFTYGGDPDTSIGQWAVEDNASTGNYAITLNDQKVIGEAEATILNDALTQVMILMPQSLAGVEVKVTYSAEKGGLEVHSASEPVTVKLTGNWEAGSKTAYVLSLNGDAINLTGSSDDTSWSEKTDVNTDVNK</sequence>
<dbReference type="InterPro" id="IPR025049">
    <property type="entry name" value="Mfa-like_1"/>
</dbReference>
<dbReference type="Gene3D" id="2.60.40.2630">
    <property type="match status" value="1"/>
</dbReference>
<protein>
    <submittedName>
        <fullName evidence="2">Fimbrillin family protein</fullName>
    </submittedName>
</protein>
<dbReference type="CDD" id="cd13121">
    <property type="entry name" value="BF2867_like_C"/>
    <property type="match status" value="1"/>
</dbReference>
<name>A0A139KKI7_BACT4</name>
<dbReference type="AlphaFoldDB" id="A0A139KKI7"/>
<accession>A0A139KKI7</accession>
<dbReference type="RefSeq" id="WP_048692152.1">
    <property type="nucleotide sequence ID" value="NZ_CAXTJI010000002.1"/>
</dbReference>
<reference evidence="2 3" key="1">
    <citation type="submission" date="2021-06" db="EMBL/GenBank/DDBJ databases">
        <title>Interrogation of the integrated mobile genetic elements in gut-associated Bacteroides with a consensus prediction approach.</title>
        <authorList>
            <person name="Campbell D.E."/>
            <person name="Leigh J.R."/>
            <person name="Kim T."/>
            <person name="England W."/>
            <person name="Whitaker R.J."/>
            <person name="Degnan P.H."/>
        </authorList>
    </citation>
    <scope>NUCLEOTIDE SEQUENCE [LARGE SCALE GENOMIC DNA]</scope>
    <source>
        <strain evidence="2 3">WAL8669</strain>
    </source>
</reference>
<evidence type="ECO:0000313" key="3">
    <source>
        <dbReference type="Proteomes" id="UP001156218"/>
    </source>
</evidence>
<dbReference type="EMBL" id="CP083680">
    <property type="protein sequence ID" value="UYU65239.1"/>
    <property type="molecule type" value="Genomic_DNA"/>
</dbReference>
<dbReference type="CDD" id="cd13120">
    <property type="entry name" value="BF2867_like_N"/>
    <property type="match status" value="1"/>
</dbReference>
<feature type="compositionally biased region" description="Basic and acidic residues" evidence="1">
    <location>
        <begin position="315"/>
        <end position="327"/>
    </location>
</feature>
<feature type="region of interest" description="Disordered" evidence="1">
    <location>
        <begin position="308"/>
        <end position="327"/>
    </location>
</feature>
<organism evidence="2 3">
    <name type="scientific">Bacteroides thetaiotaomicron</name>
    <dbReference type="NCBI Taxonomy" id="818"/>
    <lineage>
        <taxon>Bacteria</taxon>
        <taxon>Pseudomonadati</taxon>
        <taxon>Bacteroidota</taxon>
        <taxon>Bacteroidia</taxon>
        <taxon>Bacteroidales</taxon>
        <taxon>Bacteroidaceae</taxon>
        <taxon>Bacteroides</taxon>
    </lineage>
</organism>
<gene>
    <name evidence="2" type="ORF">KQP68_16865</name>
</gene>
<proteinExistence type="predicted"/>
<dbReference type="Pfam" id="PF13149">
    <property type="entry name" value="Mfa_like_1"/>
    <property type="match status" value="1"/>
</dbReference>
<dbReference type="Proteomes" id="UP001156218">
    <property type="component" value="Chromosome"/>
</dbReference>
<dbReference type="Gene3D" id="2.60.40.2620">
    <property type="entry name" value="Fimbrillin-like"/>
    <property type="match status" value="1"/>
</dbReference>
<dbReference type="PROSITE" id="PS51257">
    <property type="entry name" value="PROKAR_LIPOPROTEIN"/>
    <property type="match status" value="1"/>
</dbReference>